<protein>
    <submittedName>
        <fullName evidence="4">NUDIX hydrolase</fullName>
        <ecNumber evidence="4">3.6.-.-</ecNumber>
    </submittedName>
</protein>
<dbReference type="Pfam" id="PF12535">
    <property type="entry name" value="Nudix_N"/>
    <property type="match status" value="1"/>
</dbReference>
<comment type="caution">
    <text evidence="4">The sequence shown here is derived from an EMBL/GenBank/DDBJ whole genome shotgun (WGS) entry which is preliminary data.</text>
</comment>
<dbReference type="EMBL" id="JBHTCO010000004">
    <property type="protein sequence ID" value="MFC7392316.1"/>
    <property type="molecule type" value="Genomic_DNA"/>
</dbReference>
<evidence type="ECO:0000313" key="5">
    <source>
        <dbReference type="Proteomes" id="UP001596505"/>
    </source>
</evidence>
<sequence length="206" mass="23728">MEEKWLNWSKRMQAIAQAGLTYSKDPYDIERFQELRQISLEIMSEYTNLKNMKKIEELFANETGYQTPKVDIRGVVYKNSKLLFVKEKSDGGWSLPGGWADVGFTPSEIAVKEIHEESGYKTEPKRLLAVLDMSCHPHPPAPYHIYKIFIECSLIGGRAETGLETEKVSFFGRDELPALSVQRNTESQIKMLFDQLEEKKNNVIFD</sequence>
<dbReference type="Gene3D" id="6.10.250.1120">
    <property type="match status" value="1"/>
</dbReference>
<feature type="domain" description="Nudix hydrolase" evidence="3">
    <location>
        <begin position="67"/>
        <end position="193"/>
    </location>
</feature>
<evidence type="ECO:0000259" key="3">
    <source>
        <dbReference type="PROSITE" id="PS51462"/>
    </source>
</evidence>
<dbReference type="Proteomes" id="UP001596505">
    <property type="component" value="Unassembled WGS sequence"/>
</dbReference>
<evidence type="ECO:0000256" key="1">
    <source>
        <dbReference type="ARBA" id="ARBA00001946"/>
    </source>
</evidence>
<name>A0ABW2PVJ5_9BACL</name>
<dbReference type="InterPro" id="IPR000086">
    <property type="entry name" value="NUDIX_hydrolase_dom"/>
</dbReference>
<keyword evidence="2 4" id="KW-0378">Hydrolase</keyword>
<proteinExistence type="predicted"/>
<dbReference type="InterPro" id="IPR059176">
    <property type="entry name" value="UDP-X_N"/>
</dbReference>
<dbReference type="EC" id="3.6.-.-" evidence="4"/>
<evidence type="ECO:0000313" key="4">
    <source>
        <dbReference type="EMBL" id="MFC7392316.1"/>
    </source>
</evidence>
<dbReference type="SUPFAM" id="SSF55811">
    <property type="entry name" value="Nudix"/>
    <property type="match status" value="1"/>
</dbReference>
<dbReference type="GO" id="GO:0016787">
    <property type="term" value="F:hydrolase activity"/>
    <property type="evidence" value="ECO:0007669"/>
    <property type="project" value="UniProtKB-KW"/>
</dbReference>
<dbReference type="Pfam" id="PF00293">
    <property type="entry name" value="NUDIX"/>
    <property type="match status" value="1"/>
</dbReference>
<accession>A0ABW2PVJ5</accession>
<organism evidence="4 5">
    <name type="scientific">Scopulibacillus cellulosilyticus</name>
    <dbReference type="NCBI Taxonomy" id="2665665"/>
    <lineage>
        <taxon>Bacteria</taxon>
        <taxon>Bacillati</taxon>
        <taxon>Bacillota</taxon>
        <taxon>Bacilli</taxon>
        <taxon>Bacillales</taxon>
        <taxon>Sporolactobacillaceae</taxon>
        <taxon>Scopulibacillus</taxon>
    </lineage>
</organism>
<dbReference type="CDD" id="cd04672">
    <property type="entry name" value="NUDIX_CDP-Chase_like"/>
    <property type="match status" value="1"/>
</dbReference>
<keyword evidence="5" id="KW-1185">Reference proteome</keyword>
<reference evidence="5" key="1">
    <citation type="journal article" date="2019" name="Int. J. Syst. Evol. Microbiol.">
        <title>The Global Catalogue of Microorganisms (GCM) 10K type strain sequencing project: providing services to taxonomists for standard genome sequencing and annotation.</title>
        <authorList>
            <consortium name="The Broad Institute Genomics Platform"/>
            <consortium name="The Broad Institute Genome Sequencing Center for Infectious Disease"/>
            <person name="Wu L."/>
            <person name="Ma J."/>
        </authorList>
    </citation>
    <scope>NUCLEOTIDE SEQUENCE [LARGE SCALE GENOMIC DNA]</scope>
    <source>
        <strain evidence="5">CGMCC 1.16305</strain>
    </source>
</reference>
<comment type="cofactor">
    <cofactor evidence="1">
        <name>Mg(2+)</name>
        <dbReference type="ChEBI" id="CHEBI:18420"/>
    </cofactor>
</comment>
<dbReference type="PROSITE" id="PS51462">
    <property type="entry name" value="NUDIX"/>
    <property type="match status" value="1"/>
</dbReference>
<dbReference type="Gene3D" id="3.90.79.10">
    <property type="entry name" value="Nucleoside Triphosphate Pyrophosphohydrolase"/>
    <property type="match status" value="1"/>
</dbReference>
<dbReference type="PANTHER" id="PTHR43046:SF16">
    <property type="entry name" value="ADP-RIBOSE PYROPHOSPHATASE YJHB-RELATED"/>
    <property type="match status" value="1"/>
</dbReference>
<dbReference type="PANTHER" id="PTHR43046">
    <property type="entry name" value="GDP-MANNOSE MANNOSYL HYDROLASE"/>
    <property type="match status" value="1"/>
</dbReference>
<dbReference type="InterPro" id="IPR015797">
    <property type="entry name" value="NUDIX_hydrolase-like_dom_sf"/>
</dbReference>
<gene>
    <name evidence="4" type="ORF">ACFQRG_04915</name>
</gene>
<evidence type="ECO:0000256" key="2">
    <source>
        <dbReference type="ARBA" id="ARBA00022801"/>
    </source>
</evidence>
<dbReference type="RefSeq" id="WP_380964325.1">
    <property type="nucleotide sequence ID" value="NZ_JBHTCO010000004.1"/>
</dbReference>